<dbReference type="PANTHER" id="PTHR30146">
    <property type="entry name" value="LACI-RELATED TRANSCRIPTIONAL REPRESSOR"/>
    <property type="match status" value="1"/>
</dbReference>
<dbReference type="InterPro" id="IPR028082">
    <property type="entry name" value="Peripla_BP_I"/>
</dbReference>
<dbReference type="CDD" id="cd01392">
    <property type="entry name" value="HTH_LacI"/>
    <property type="match status" value="1"/>
</dbReference>
<dbReference type="InterPro" id="IPR010982">
    <property type="entry name" value="Lambda_DNA-bd_dom_sf"/>
</dbReference>
<reference evidence="5" key="1">
    <citation type="submission" date="2020-07" db="EMBL/GenBank/DDBJ databases">
        <authorList>
            <person name="Pettersson B.M.F."/>
            <person name="Behra P.R.K."/>
            <person name="Ramesh M."/>
            <person name="Das S."/>
            <person name="Dasgupta S."/>
            <person name="Kirsebom L.A."/>
        </authorList>
    </citation>
    <scope>NUCLEOTIDE SEQUENCE</scope>
    <source>
        <strain evidence="5">DSM 44615</strain>
    </source>
</reference>
<protein>
    <submittedName>
        <fullName evidence="5">LacI family DNA-binding transcriptional regulator</fullName>
    </submittedName>
</protein>
<evidence type="ECO:0000313" key="5">
    <source>
        <dbReference type="EMBL" id="MCV7172827.1"/>
    </source>
</evidence>
<dbReference type="EMBL" id="JACKSJ010000208">
    <property type="protein sequence ID" value="MCV7172827.1"/>
    <property type="molecule type" value="Genomic_DNA"/>
</dbReference>
<dbReference type="Pfam" id="PF13377">
    <property type="entry name" value="Peripla_BP_3"/>
    <property type="match status" value="1"/>
</dbReference>
<evidence type="ECO:0000256" key="2">
    <source>
        <dbReference type="ARBA" id="ARBA00023125"/>
    </source>
</evidence>
<dbReference type="InterPro" id="IPR046335">
    <property type="entry name" value="LacI/GalR-like_sensor"/>
</dbReference>
<comment type="caution">
    <text evidence="5">The sequence shown here is derived from an EMBL/GenBank/DDBJ whole genome shotgun (WGS) entry which is preliminary data.</text>
</comment>
<keyword evidence="3" id="KW-0804">Transcription</keyword>
<accession>A0A9X2YUL1</accession>
<dbReference type="PROSITE" id="PS50932">
    <property type="entry name" value="HTH_LACI_2"/>
    <property type="match status" value="1"/>
</dbReference>
<dbReference type="CDD" id="cd06267">
    <property type="entry name" value="PBP1_LacI_sugar_binding-like"/>
    <property type="match status" value="1"/>
</dbReference>
<dbReference type="Proteomes" id="UP001140293">
    <property type="component" value="Unassembled WGS sequence"/>
</dbReference>
<feature type="domain" description="HTH lacI-type" evidence="4">
    <location>
        <begin position="22"/>
        <end position="76"/>
    </location>
</feature>
<dbReference type="Gene3D" id="1.10.260.40">
    <property type="entry name" value="lambda repressor-like DNA-binding domains"/>
    <property type="match status" value="1"/>
</dbReference>
<dbReference type="GO" id="GO:0003700">
    <property type="term" value="F:DNA-binding transcription factor activity"/>
    <property type="evidence" value="ECO:0007669"/>
    <property type="project" value="TreeGrafter"/>
</dbReference>
<evidence type="ECO:0000256" key="1">
    <source>
        <dbReference type="ARBA" id="ARBA00023015"/>
    </source>
</evidence>
<evidence type="ECO:0000313" key="6">
    <source>
        <dbReference type="Proteomes" id="UP001140293"/>
    </source>
</evidence>
<reference evidence="5" key="2">
    <citation type="journal article" date="2022" name="BMC Genomics">
        <title>Comparative genome analysis of mycobacteria focusing on tRNA and non-coding RNA.</title>
        <authorList>
            <person name="Behra P.R.K."/>
            <person name="Pettersson B.M.F."/>
            <person name="Ramesh M."/>
            <person name="Das S."/>
            <person name="Dasgupta S."/>
            <person name="Kirsebom L.A."/>
        </authorList>
    </citation>
    <scope>NUCLEOTIDE SEQUENCE</scope>
    <source>
        <strain evidence="5">DSM 44615</strain>
    </source>
</reference>
<keyword evidence="6" id="KW-1185">Reference proteome</keyword>
<dbReference type="PROSITE" id="PS00356">
    <property type="entry name" value="HTH_LACI_1"/>
    <property type="match status" value="1"/>
</dbReference>
<evidence type="ECO:0000259" key="4">
    <source>
        <dbReference type="PROSITE" id="PS50932"/>
    </source>
</evidence>
<dbReference type="PANTHER" id="PTHR30146:SF153">
    <property type="entry name" value="LACTOSE OPERON REPRESSOR"/>
    <property type="match status" value="1"/>
</dbReference>
<evidence type="ECO:0000256" key="3">
    <source>
        <dbReference type="ARBA" id="ARBA00023163"/>
    </source>
</evidence>
<organism evidence="5 6">
    <name type="scientific">[Mycobacterium] manitobense</name>
    <dbReference type="NCBI Taxonomy" id="190147"/>
    <lineage>
        <taxon>Bacteria</taxon>
        <taxon>Bacillati</taxon>
        <taxon>Actinomycetota</taxon>
        <taxon>Actinomycetes</taxon>
        <taxon>Mycobacteriales</taxon>
        <taxon>Mycobacteriaceae</taxon>
        <taxon>Mycolicibacterium</taxon>
    </lineage>
</organism>
<name>A0A9X2YUL1_9MYCO</name>
<dbReference type="Gene3D" id="3.40.50.2300">
    <property type="match status" value="2"/>
</dbReference>
<dbReference type="SMART" id="SM00354">
    <property type="entry name" value="HTH_LACI"/>
    <property type="match status" value="1"/>
</dbReference>
<dbReference type="SUPFAM" id="SSF53822">
    <property type="entry name" value="Periplasmic binding protein-like I"/>
    <property type="match status" value="1"/>
</dbReference>
<dbReference type="InterPro" id="IPR000843">
    <property type="entry name" value="HTH_LacI"/>
</dbReference>
<dbReference type="AlphaFoldDB" id="A0A9X2YUL1"/>
<sequence>MTAAVGDIMGLSVAAEEDDVAVTIRDVAAAAGVSLTTVSHALSNQGRIGQSTRERVLQVAAELGYTANVHAQQLVTNRSRTLAIQVAPFDPASESSMLIPNSEYFLELLNGASAEAGRSGYALVLTPPGVGPRAVTAFAVDGAIIVDPHGDEGLLDPSWTSSHPVVTAGRTATRRDDPHIVDNDHLAATTNALEHMWEQGFRRPAAIITDRARSYTRDVVDAYTAFAQTRGITARTVETGAGSAAGDALRMLLDSDDPPDAVYAGSEDIAMDVLQAANRSGIRVPTDLGLCSCVDSSTFNLTCPEITGVFCNPRTIGERAVALLIELVEGHEPAQRVVTVPTELRVRSSTLRHSA</sequence>
<gene>
    <name evidence="5" type="ORF">H7I41_23160</name>
</gene>
<keyword evidence="2 5" id="KW-0238">DNA-binding</keyword>
<dbReference type="GO" id="GO:0000976">
    <property type="term" value="F:transcription cis-regulatory region binding"/>
    <property type="evidence" value="ECO:0007669"/>
    <property type="project" value="TreeGrafter"/>
</dbReference>
<proteinExistence type="predicted"/>
<dbReference type="SUPFAM" id="SSF47413">
    <property type="entry name" value="lambda repressor-like DNA-binding domains"/>
    <property type="match status" value="1"/>
</dbReference>
<dbReference type="Pfam" id="PF00356">
    <property type="entry name" value="LacI"/>
    <property type="match status" value="1"/>
</dbReference>
<dbReference type="RefSeq" id="WP_264015019.1">
    <property type="nucleotide sequence ID" value="NZ_JACKSJ010000208.1"/>
</dbReference>
<keyword evidence="1" id="KW-0805">Transcription regulation</keyword>